<dbReference type="OrthoDB" id="247013at2759"/>
<dbReference type="CDD" id="cd16653">
    <property type="entry name" value="RING-like_Rtf2"/>
    <property type="match status" value="1"/>
</dbReference>
<feature type="region of interest" description="Disordered" evidence="4">
    <location>
        <begin position="183"/>
        <end position="301"/>
    </location>
</feature>
<dbReference type="GeneID" id="110979689"/>
<evidence type="ECO:0000313" key="6">
    <source>
        <dbReference type="RefSeq" id="XP_022091407.1"/>
    </source>
</evidence>
<reference evidence="6" key="1">
    <citation type="submission" date="2025-08" db="UniProtKB">
        <authorList>
            <consortium name="RefSeq"/>
        </authorList>
    </citation>
    <scope>IDENTIFICATION</scope>
</reference>
<dbReference type="CTD" id="51507"/>
<comment type="similarity">
    <text evidence="1">Belongs to the rtf2 family.</text>
</comment>
<feature type="compositionally biased region" description="Low complexity" evidence="4">
    <location>
        <begin position="260"/>
        <end position="286"/>
    </location>
</feature>
<dbReference type="KEGG" id="aplc:110979689"/>
<feature type="compositionally biased region" description="Polar residues" evidence="4">
    <location>
        <begin position="205"/>
        <end position="220"/>
    </location>
</feature>
<evidence type="ECO:0000256" key="1">
    <source>
        <dbReference type="ARBA" id="ARBA00009885"/>
    </source>
</evidence>
<dbReference type="GO" id="GO:0006274">
    <property type="term" value="P:DNA replication termination"/>
    <property type="evidence" value="ECO:0007669"/>
    <property type="project" value="TreeGrafter"/>
</dbReference>
<dbReference type="OMA" id="KVCTEER"/>
<organism evidence="5 6">
    <name type="scientific">Acanthaster planci</name>
    <name type="common">Crown-of-thorns starfish</name>
    <dbReference type="NCBI Taxonomy" id="133434"/>
    <lineage>
        <taxon>Eukaryota</taxon>
        <taxon>Metazoa</taxon>
        <taxon>Echinodermata</taxon>
        <taxon>Eleutherozoa</taxon>
        <taxon>Asterozoa</taxon>
        <taxon>Asteroidea</taxon>
        <taxon>Valvatacea</taxon>
        <taxon>Valvatida</taxon>
        <taxon>Acanthasteridae</taxon>
        <taxon>Acanthaster</taxon>
    </lineage>
</organism>
<sequence length="336" mass="36570">MGCDGGTIPRRDELVRLKKKPEQVDKNMERMAKWLHCAISQEGLRQPIMACELGRLYNKESLLEYLLDKSTCDSAKHIRGLKDVKELNLTPNPAFEKKGKQKEDLDNSISQYICPVTGLQMNGHYKFCFLWDCGCVLSEKALKEVKSDVCHKCGAAYDAEDAVVINGTAEEIGDLRAKMEDKRARAKAEKKAKKAQKRKSDAPCTATSSNTDEQPSSSKQVRTDPEKSANGHAASSKLTNGTAEVPSKLTNGQAASSRLATGTAGSSSKLASGAKAGSGKLSNGSGPSLKSTNGNADTPFDHKKSAVYKSLFLPKDQKDVEKGHWVTYNPYYAMSK</sequence>
<keyword evidence="5" id="KW-1185">Reference proteome</keyword>
<dbReference type="PANTHER" id="PTHR12775:SF0">
    <property type="entry name" value="REPLICATION TERMINATION FACTOR 2"/>
    <property type="match status" value="1"/>
</dbReference>
<dbReference type="PANTHER" id="PTHR12775">
    <property type="entry name" value="PROTEIN C20ORF43 HOMOLOG"/>
    <property type="match status" value="1"/>
</dbReference>
<protein>
    <recommendedName>
        <fullName evidence="2">Replication termination factor 2</fullName>
    </recommendedName>
    <alternativeName>
        <fullName evidence="3">Replication termination factor 2 domain-containing protein 1</fullName>
    </alternativeName>
</protein>
<dbReference type="InterPro" id="IPR027799">
    <property type="entry name" value="Rtf2_RING-finger"/>
</dbReference>
<evidence type="ECO:0000313" key="5">
    <source>
        <dbReference type="Proteomes" id="UP000694845"/>
    </source>
</evidence>
<dbReference type="Pfam" id="PF04641">
    <property type="entry name" value="Rtf2"/>
    <property type="match status" value="1"/>
</dbReference>
<name>A0A8B7YFN2_ACAPL</name>
<accession>A0A8B7YFN2</accession>
<feature type="compositionally biased region" description="Polar residues" evidence="4">
    <location>
        <begin position="236"/>
        <end position="259"/>
    </location>
</feature>
<evidence type="ECO:0000256" key="2">
    <source>
        <dbReference type="ARBA" id="ARBA00015157"/>
    </source>
</evidence>
<dbReference type="Proteomes" id="UP000694845">
    <property type="component" value="Unplaced"/>
</dbReference>
<dbReference type="AlphaFoldDB" id="A0A8B7YFN2"/>
<dbReference type="InterPro" id="IPR006735">
    <property type="entry name" value="Rtf2"/>
</dbReference>
<proteinExistence type="inferred from homology"/>
<dbReference type="RefSeq" id="XP_022091407.1">
    <property type="nucleotide sequence ID" value="XM_022235715.1"/>
</dbReference>
<dbReference type="GO" id="GO:0005634">
    <property type="term" value="C:nucleus"/>
    <property type="evidence" value="ECO:0007669"/>
    <property type="project" value="TreeGrafter"/>
</dbReference>
<evidence type="ECO:0000256" key="4">
    <source>
        <dbReference type="SAM" id="MobiDB-lite"/>
    </source>
</evidence>
<evidence type="ECO:0000256" key="3">
    <source>
        <dbReference type="ARBA" id="ARBA00030367"/>
    </source>
</evidence>
<gene>
    <name evidence="6" type="primary">LOC110979689</name>
</gene>